<accession>A0A8C5PNK1</accession>
<dbReference type="Ensembl" id="ENSLLET00000026274.1">
    <property type="protein sequence ID" value="ENSLLEP00000025306.1"/>
    <property type="gene ID" value="ENSLLEG00000016070.1"/>
</dbReference>
<dbReference type="Gene3D" id="3.60.10.10">
    <property type="entry name" value="Endonuclease/exonuclease/phosphatase"/>
    <property type="match status" value="1"/>
</dbReference>
<reference evidence="2" key="2">
    <citation type="submission" date="2025-09" db="UniProtKB">
        <authorList>
            <consortium name="Ensembl"/>
        </authorList>
    </citation>
    <scope>IDENTIFICATION</scope>
</reference>
<dbReference type="InterPro" id="IPR005135">
    <property type="entry name" value="Endo/exonuclease/phosphatase"/>
</dbReference>
<reference evidence="2" key="1">
    <citation type="submission" date="2025-08" db="UniProtKB">
        <authorList>
            <consortium name="Ensembl"/>
        </authorList>
    </citation>
    <scope>IDENTIFICATION</scope>
</reference>
<evidence type="ECO:0000313" key="3">
    <source>
        <dbReference type="Proteomes" id="UP000694569"/>
    </source>
</evidence>
<dbReference type="Pfam" id="PF03372">
    <property type="entry name" value="Exo_endo_phos"/>
    <property type="match status" value="1"/>
</dbReference>
<dbReference type="Proteomes" id="UP000694569">
    <property type="component" value="Unplaced"/>
</dbReference>
<evidence type="ECO:0000313" key="2">
    <source>
        <dbReference type="Ensembl" id="ENSLLEP00000025306.1"/>
    </source>
</evidence>
<feature type="domain" description="Reverse transcriptase" evidence="1">
    <location>
        <begin position="511"/>
        <end position="785"/>
    </location>
</feature>
<dbReference type="CDD" id="cd01650">
    <property type="entry name" value="RT_nLTR_like"/>
    <property type="match status" value="1"/>
</dbReference>
<dbReference type="PANTHER" id="PTHR31635:SF196">
    <property type="entry name" value="REVERSE TRANSCRIPTASE DOMAIN-CONTAINING PROTEIN-RELATED"/>
    <property type="match status" value="1"/>
</dbReference>
<evidence type="ECO:0000259" key="1">
    <source>
        <dbReference type="PROSITE" id="PS50878"/>
    </source>
</evidence>
<organism evidence="2 3">
    <name type="scientific">Leptobrachium leishanense</name>
    <name type="common">Leishan spiny toad</name>
    <dbReference type="NCBI Taxonomy" id="445787"/>
    <lineage>
        <taxon>Eukaryota</taxon>
        <taxon>Metazoa</taxon>
        <taxon>Chordata</taxon>
        <taxon>Craniata</taxon>
        <taxon>Vertebrata</taxon>
        <taxon>Euteleostomi</taxon>
        <taxon>Amphibia</taxon>
        <taxon>Batrachia</taxon>
        <taxon>Anura</taxon>
        <taxon>Pelobatoidea</taxon>
        <taxon>Megophryidae</taxon>
        <taxon>Leptobrachium</taxon>
    </lineage>
</organism>
<dbReference type="SUPFAM" id="SSF56672">
    <property type="entry name" value="DNA/RNA polymerases"/>
    <property type="match status" value="1"/>
</dbReference>
<name>A0A8C5PNK1_9ANUR</name>
<proteinExistence type="predicted"/>
<sequence length="1288" mass="144754">MSLSPGFSPKPLRFLTYNVKGLNIPEKRRRLFREVRALRASVVFLQETHFRRDAAPSLSDPAFPTGYYSNYSGGKSRGVAILFSRDTPVVVDGVLSDDGGRFLFINCTIVDVKYTFASVYLPNTNQHHCLAAILRSLTSFAVGTLVLAGDFNVPLEPRLDTSAGHSSIPSCIPRHIRHSLDALQLVDVWRAFHAGERDYTFYSSVHATYSRLDYLFVQQKSVLCVEDSVIHAQTWSDHCPLLTTFSSPLTRPSERQWRLNTSLLMDPAFSTEVDIGLRNYFSDNADSGVSLPTIWEAHKSVVRGVFLSRATALKRERSGALAALFAEIRDLELAHHASALPADYDLLLAKRRALNDILDRDIRFAAQKAKCSFALRENKPGKLLAKILRGRREATYIAKLKLSSGEIVTRPDQILREFRSFYEKLYNMDVASGNNIPSSASINGYLESRLRRTIPRESSDSLDAPISAAEIRRVVTGLKGGKCPGPDGLPAEYYKSYSDVLIPHMESLFASLRDGDKLHPHTLSATISVLKKPGKDDTDVRNYRPISLLNTDLKILAKIMANRLAPLLPALVHADQVGFIPGREARDATTRVLSAIGLAKRTHTGLLLLSTDAEKAFDRVSWRFLFSVLARMGVGGSFLSWLEALYANPTARVKANGALSEIFHVQNGTRQGCPLSPLLFALSLEPLLESIRLSPSITGIQGHASEHRVSAYADDLLFLLTNPATSLPAVVQTLEEYGSLAGYCINRTKSEFLGISLGHSSISYLRRSYSFRYCSDRMRYLGVWLASSTRLLHDLNFLAILHSFRTDMGAWTGGMLSWFGRIAVLKMNLMPRLLYLFNALPISIPMSFFTALRSELLKFVWPRGRPRVGFAVLCRPKASGGLALPDPRKYYLACHMARVVEWSGVGRERRWLDLERALADRPLWTLPWLPPPRPTAQRADPDPMSATLYIWHTRKISLGLSSSRSPLLPLSHNPELLSGILPSLRARMTDSDRLRAIDLPPDGNLELSPRSLQLGPLSYLEQFNFYQLKSYLRSLNCSFSLSRPLLPFERLCHAGRPLTRGISTLYGMIMSTDTEAPSFEARWERELGVSISSDQWSKTYALVHKGSSATRIQETSFKLLSFWYKTPSLLHSIYPSTPSECWRCTQDTGTLSHIWWSCPRIKGFWCEVRDAIYQVTDVRLPHTPECFLLFHIDLPLKTLKRSVLLYMLLAARALIPALWRTDRAPSMDEWVGRVESFRAIDHLDAVSHDEMDGFGLKWFHWERYAASRRSGPGGTGRRNLSFRTHCTI</sequence>
<protein>
    <recommendedName>
        <fullName evidence="1">Reverse transcriptase domain-containing protein</fullName>
    </recommendedName>
</protein>
<dbReference type="PROSITE" id="PS50878">
    <property type="entry name" value="RT_POL"/>
    <property type="match status" value="1"/>
</dbReference>
<dbReference type="SUPFAM" id="SSF56219">
    <property type="entry name" value="DNase I-like"/>
    <property type="match status" value="1"/>
</dbReference>
<dbReference type="CDD" id="cd09076">
    <property type="entry name" value="L1-EN"/>
    <property type="match status" value="1"/>
</dbReference>
<keyword evidence="3" id="KW-1185">Reference proteome</keyword>
<dbReference type="OrthoDB" id="8961218at2759"/>
<dbReference type="InterPro" id="IPR036691">
    <property type="entry name" value="Endo/exonu/phosph_ase_sf"/>
</dbReference>
<dbReference type="InterPro" id="IPR000477">
    <property type="entry name" value="RT_dom"/>
</dbReference>
<dbReference type="PANTHER" id="PTHR31635">
    <property type="entry name" value="REVERSE TRANSCRIPTASE DOMAIN-CONTAINING PROTEIN-RELATED"/>
    <property type="match status" value="1"/>
</dbReference>
<dbReference type="InterPro" id="IPR043502">
    <property type="entry name" value="DNA/RNA_pol_sf"/>
</dbReference>
<dbReference type="Pfam" id="PF00078">
    <property type="entry name" value="RVT_1"/>
    <property type="match status" value="1"/>
</dbReference>
<dbReference type="GO" id="GO:0003824">
    <property type="term" value="F:catalytic activity"/>
    <property type="evidence" value="ECO:0007669"/>
    <property type="project" value="InterPro"/>
</dbReference>
<dbReference type="GeneTree" id="ENSGT00940000165023"/>